<organism evidence="2 3">
    <name type="scientific">Prorocentrum cordatum</name>
    <dbReference type="NCBI Taxonomy" id="2364126"/>
    <lineage>
        <taxon>Eukaryota</taxon>
        <taxon>Sar</taxon>
        <taxon>Alveolata</taxon>
        <taxon>Dinophyceae</taxon>
        <taxon>Prorocentrales</taxon>
        <taxon>Prorocentraceae</taxon>
        <taxon>Prorocentrum</taxon>
    </lineage>
</organism>
<accession>A0ABN9SUK5</accession>
<name>A0ABN9SUK5_9DINO</name>
<sequence length="165" mass="17469">MPRSGLACWPAILLALAALSGAIASDAQQCPPEEEEGAASLVQMPLGRSRGQGQGPIAALRTVGQEWYVQRQQCGGYSEVFWAGDCQTAVDNPMWSVKFSCPSGVSGDISSQLFFNEDCSGSPQTNSIAQGVCVEGAMGPSYKYTCVGGFGYRHHGGPWFPVLRS</sequence>
<feature type="signal peptide" evidence="1">
    <location>
        <begin position="1"/>
        <end position="24"/>
    </location>
</feature>
<proteinExistence type="predicted"/>
<dbReference type="EMBL" id="CAUYUJ010013425">
    <property type="protein sequence ID" value="CAK0836176.1"/>
    <property type="molecule type" value="Genomic_DNA"/>
</dbReference>
<feature type="chain" id="PRO_5047008683" evidence="1">
    <location>
        <begin position="25"/>
        <end position="165"/>
    </location>
</feature>
<protein>
    <submittedName>
        <fullName evidence="2">Uncharacterized protein</fullName>
    </submittedName>
</protein>
<comment type="caution">
    <text evidence="2">The sequence shown here is derived from an EMBL/GenBank/DDBJ whole genome shotgun (WGS) entry which is preliminary data.</text>
</comment>
<keyword evidence="3" id="KW-1185">Reference proteome</keyword>
<evidence type="ECO:0000313" key="2">
    <source>
        <dbReference type="EMBL" id="CAK0836176.1"/>
    </source>
</evidence>
<evidence type="ECO:0000256" key="1">
    <source>
        <dbReference type="SAM" id="SignalP"/>
    </source>
</evidence>
<reference evidence="2" key="1">
    <citation type="submission" date="2023-10" db="EMBL/GenBank/DDBJ databases">
        <authorList>
            <person name="Chen Y."/>
            <person name="Shah S."/>
            <person name="Dougan E. K."/>
            <person name="Thang M."/>
            <person name="Chan C."/>
        </authorList>
    </citation>
    <scope>NUCLEOTIDE SEQUENCE [LARGE SCALE GENOMIC DNA]</scope>
</reference>
<evidence type="ECO:0000313" key="3">
    <source>
        <dbReference type="Proteomes" id="UP001189429"/>
    </source>
</evidence>
<gene>
    <name evidence="2" type="ORF">PCOR1329_LOCUS32763</name>
</gene>
<keyword evidence="1" id="KW-0732">Signal</keyword>
<dbReference type="Proteomes" id="UP001189429">
    <property type="component" value="Unassembled WGS sequence"/>
</dbReference>